<dbReference type="InterPro" id="IPR015424">
    <property type="entry name" value="PyrdxlP-dep_Trfase"/>
</dbReference>
<dbReference type="InterPro" id="IPR015421">
    <property type="entry name" value="PyrdxlP-dep_Trfase_major"/>
</dbReference>
<dbReference type="GO" id="GO:0000271">
    <property type="term" value="P:polysaccharide biosynthetic process"/>
    <property type="evidence" value="ECO:0007669"/>
    <property type="project" value="TreeGrafter"/>
</dbReference>
<comment type="caution">
    <text evidence="1">The sequence shown here is derived from an EMBL/GenBank/DDBJ whole genome shotgun (WGS) entry which is preliminary data.</text>
</comment>
<proteinExistence type="predicted"/>
<dbReference type="Proteomes" id="UP000034445">
    <property type="component" value="Unassembled WGS sequence"/>
</dbReference>
<dbReference type="PANTHER" id="PTHR30244:SF34">
    <property type="entry name" value="DTDP-4-AMINO-4,6-DIDEOXYGALACTOSE TRANSAMINASE"/>
    <property type="match status" value="1"/>
</dbReference>
<dbReference type="Gene3D" id="3.40.640.10">
    <property type="entry name" value="Type I PLP-dependent aspartate aminotransferase-like (Major domain)"/>
    <property type="match status" value="1"/>
</dbReference>
<dbReference type="PANTHER" id="PTHR30244">
    <property type="entry name" value="TRANSAMINASE"/>
    <property type="match status" value="1"/>
</dbReference>
<dbReference type="PATRIC" id="fig|1618676.3.peg.335"/>
<protein>
    <submittedName>
        <fullName evidence="1">Glutamine-scyllo-inositol transaminase</fullName>
    </submittedName>
</protein>
<dbReference type="AlphaFoldDB" id="A0A0G1XJL4"/>
<accession>A0A0G1XJL4</accession>
<evidence type="ECO:0000313" key="1">
    <source>
        <dbReference type="EMBL" id="KKW31423.1"/>
    </source>
</evidence>
<reference evidence="1 2" key="1">
    <citation type="journal article" date="2015" name="Nature">
        <title>rRNA introns, odd ribosomes, and small enigmatic genomes across a large radiation of phyla.</title>
        <authorList>
            <person name="Brown C.T."/>
            <person name="Hug L.A."/>
            <person name="Thomas B.C."/>
            <person name="Sharon I."/>
            <person name="Castelle C.J."/>
            <person name="Singh A."/>
            <person name="Wilkins M.J."/>
            <person name="Williams K.H."/>
            <person name="Banfield J.F."/>
        </authorList>
    </citation>
    <scope>NUCLEOTIDE SEQUENCE [LARGE SCALE GENOMIC DNA]</scope>
</reference>
<gene>
    <name evidence="1" type="ORF">UY74_C0014G0003</name>
</gene>
<dbReference type="GO" id="GO:0030170">
    <property type="term" value="F:pyridoxal phosphate binding"/>
    <property type="evidence" value="ECO:0007669"/>
    <property type="project" value="TreeGrafter"/>
</dbReference>
<evidence type="ECO:0000313" key="2">
    <source>
        <dbReference type="Proteomes" id="UP000034445"/>
    </source>
</evidence>
<dbReference type="SUPFAM" id="SSF53383">
    <property type="entry name" value="PLP-dependent transferases"/>
    <property type="match status" value="1"/>
</dbReference>
<dbReference type="EMBL" id="LCRF01000014">
    <property type="protein sequence ID" value="KKW31423.1"/>
    <property type="molecule type" value="Genomic_DNA"/>
</dbReference>
<dbReference type="Pfam" id="PF01041">
    <property type="entry name" value="DegT_DnrJ_EryC1"/>
    <property type="match status" value="1"/>
</dbReference>
<dbReference type="InterPro" id="IPR000653">
    <property type="entry name" value="DegT/StrS_aminotransferase"/>
</dbReference>
<sequence length="97" mass="10406">MRATFLRFGAPQFNAKEINEVVKTLKSGWVTTGPKTHRFEEDFKKYVGAEHALAVNSGTAALHLGLLAAGVGKGDEVIVPAMTFGASPYLSTATVRR</sequence>
<name>A0A0G1XJL4_9BACT</name>
<organism evidence="1 2">
    <name type="scientific">Candidatus Kaiserbacteria bacterium GW2011_GWC2_52_8b</name>
    <dbReference type="NCBI Taxonomy" id="1618676"/>
    <lineage>
        <taxon>Bacteria</taxon>
        <taxon>Candidatus Kaiseribacteriota</taxon>
    </lineage>
</organism>
<dbReference type="GO" id="GO:0008483">
    <property type="term" value="F:transaminase activity"/>
    <property type="evidence" value="ECO:0007669"/>
    <property type="project" value="TreeGrafter"/>
</dbReference>